<accession>A0A915E605</accession>
<organism evidence="1 2">
    <name type="scientific">Ditylenchus dipsaci</name>
    <dbReference type="NCBI Taxonomy" id="166011"/>
    <lineage>
        <taxon>Eukaryota</taxon>
        <taxon>Metazoa</taxon>
        <taxon>Ecdysozoa</taxon>
        <taxon>Nematoda</taxon>
        <taxon>Chromadorea</taxon>
        <taxon>Rhabditida</taxon>
        <taxon>Tylenchina</taxon>
        <taxon>Tylenchomorpha</taxon>
        <taxon>Sphaerularioidea</taxon>
        <taxon>Anguinidae</taxon>
        <taxon>Anguininae</taxon>
        <taxon>Ditylenchus</taxon>
    </lineage>
</organism>
<evidence type="ECO:0000313" key="2">
    <source>
        <dbReference type="WBParaSite" id="jg2701"/>
    </source>
</evidence>
<dbReference type="AlphaFoldDB" id="A0A915E605"/>
<keyword evidence="1" id="KW-1185">Reference proteome</keyword>
<sequence length="130" mass="15742">MAKITYLLHNLPHQVQYCPFPESYLPFLRLALKLIYHILPFHHHHPYLLHNLPCFRPFHRPYLRPFHLLPCLHPCHPCRLPFRPFLHPFHHPYRRPCHLHPSHHPFHPFLRPCHRLPCLPNPGLRPLGRG</sequence>
<proteinExistence type="predicted"/>
<dbReference type="WBParaSite" id="jg2701">
    <property type="protein sequence ID" value="jg2701"/>
    <property type="gene ID" value="jg2701"/>
</dbReference>
<protein>
    <submittedName>
        <fullName evidence="2">Uncharacterized protein</fullName>
    </submittedName>
</protein>
<evidence type="ECO:0000313" key="1">
    <source>
        <dbReference type="Proteomes" id="UP000887574"/>
    </source>
</evidence>
<name>A0A915E605_9BILA</name>
<reference evidence="2" key="1">
    <citation type="submission" date="2022-11" db="UniProtKB">
        <authorList>
            <consortium name="WormBaseParasite"/>
        </authorList>
    </citation>
    <scope>IDENTIFICATION</scope>
</reference>
<dbReference type="Proteomes" id="UP000887574">
    <property type="component" value="Unplaced"/>
</dbReference>